<accession>A0ACC0FNV2</accession>
<name>A0ACC0FNV2_9ERIC</name>
<protein>
    <submittedName>
        <fullName evidence="1">Uncharacterized protein</fullName>
    </submittedName>
</protein>
<sequence>MRIGYSWSAPLVLSTSTHSLSLQILSLETLFSAFDISDSSRSDERDLSVQRTEAIRRSRSERLCDFRSSMASYQFINHSNNSQVRNFHSGDVTRGRSKALMRLHTILRTISSFPPPETPKDPSPSSSPVFDVLESNIVALRGEEDNRALFDIDLNLGLDSPLPPPLEAEKSESLAGVVGEVAEIDSPVLSVGECDLKETAKMFGTNVVEIENGEENEIVGEKTMDISEITTIEVQCLEMNSDRISAESVGLNEVKHEGEEAYKSKGSLDLLIEAAKLISGEFEDDEPEQNLKQLPSQNMEPSGEFFREKKNETAMDESSAAKRGSKRLKQNECWMEELYGDFEDVSPVVRSNRGRNQVLPHKYRDSVLEPLKPLSRHRSSAAVSTKRRLR</sequence>
<dbReference type="Proteomes" id="UP001060215">
    <property type="component" value="Chromosome 13"/>
</dbReference>
<comment type="caution">
    <text evidence="1">The sequence shown here is derived from an EMBL/GenBank/DDBJ whole genome shotgun (WGS) entry which is preliminary data.</text>
</comment>
<reference evidence="1 2" key="1">
    <citation type="journal article" date="2022" name="Plant J.">
        <title>Chromosome-level genome of Camellia lanceoleosa provides a valuable resource for understanding genome evolution and self-incompatibility.</title>
        <authorList>
            <person name="Gong W."/>
            <person name="Xiao S."/>
            <person name="Wang L."/>
            <person name="Liao Z."/>
            <person name="Chang Y."/>
            <person name="Mo W."/>
            <person name="Hu G."/>
            <person name="Li W."/>
            <person name="Zhao G."/>
            <person name="Zhu H."/>
            <person name="Hu X."/>
            <person name="Ji K."/>
            <person name="Xiang X."/>
            <person name="Song Q."/>
            <person name="Yuan D."/>
            <person name="Jin S."/>
            <person name="Zhang L."/>
        </authorList>
    </citation>
    <scope>NUCLEOTIDE SEQUENCE [LARGE SCALE GENOMIC DNA]</scope>
    <source>
        <strain evidence="1">SQ_2022a</strain>
    </source>
</reference>
<dbReference type="EMBL" id="CM045770">
    <property type="protein sequence ID" value="KAI7990410.1"/>
    <property type="molecule type" value="Genomic_DNA"/>
</dbReference>
<proteinExistence type="predicted"/>
<evidence type="ECO:0000313" key="1">
    <source>
        <dbReference type="EMBL" id="KAI7990410.1"/>
    </source>
</evidence>
<evidence type="ECO:0000313" key="2">
    <source>
        <dbReference type="Proteomes" id="UP001060215"/>
    </source>
</evidence>
<keyword evidence="2" id="KW-1185">Reference proteome</keyword>
<gene>
    <name evidence="1" type="ORF">LOK49_LG12G01742</name>
</gene>
<organism evidence="1 2">
    <name type="scientific">Camellia lanceoleosa</name>
    <dbReference type="NCBI Taxonomy" id="1840588"/>
    <lineage>
        <taxon>Eukaryota</taxon>
        <taxon>Viridiplantae</taxon>
        <taxon>Streptophyta</taxon>
        <taxon>Embryophyta</taxon>
        <taxon>Tracheophyta</taxon>
        <taxon>Spermatophyta</taxon>
        <taxon>Magnoliopsida</taxon>
        <taxon>eudicotyledons</taxon>
        <taxon>Gunneridae</taxon>
        <taxon>Pentapetalae</taxon>
        <taxon>asterids</taxon>
        <taxon>Ericales</taxon>
        <taxon>Theaceae</taxon>
        <taxon>Camellia</taxon>
    </lineage>
</organism>